<evidence type="ECO:0000313" key="2">
    <source>
        <dbReference type="Proteomes" id="UP001151002"/>
    </source>
</evidence>
<organism evidence="1 2">
    <name type="scientific">Paractinoplanes pyxinae</name>
    <dbReference type="NCBI Taxonomy" id="2997416"/>
    <lineage>
        <taxon>Bacteria</taxon>
        <taxon>Bacillati</taxon>
        <taxon>Actinomycetota</taxon>
        <taxon>Actinomycetes</taxon>
        <taxon>Micromonosporales</taxon>
        <taxon>Micromonosporaceae</taxon>
        <taxon>Paractinoplanes</taxon>
    </lineage>
</organism>
<dbReference type="RefSeq" id="WP_267563757.1">
    <property type="nucleotide sequence ID" value="NZ_JAPNTZ010000005.1"/>
</dbReference>
<name>A0ABT4B0M9_9ACTN</name>
<dbReference type="InterPro" id="IPR009012">
    <property type="entry name" value="GrpE_head"/>
</dbReference>
<dbReference type="SUPFAM" id="SSF51064">
    <property type="entry name" value="Head domain of nucleotide exchange factor GrpE"/>
    <property type="match status" value="1"/>
</dbReference>
<dbReference type="EMBL" id="JAPNTZ010000005">
    <property type="protein sequence ID" value="MCY1139632.1"/>
    <property type="molecule type" value="Genomic_DNA"/>
</dbReference>
<dbReference type="Proteomes" id="UP001151002">
    <property type="component" value="Unassembled WGS sequence"/>
</dbReference>
<comment type="caution">
    <text evidence="1">The sequence shown here is derived from an EMBL/GenBank/DDBJ whole genome shotgun (WGS) entry which is preliminary data.</text>
</comment>
<accession>A0ABT4B0M9</accession>
<evidence type="ECO:0008006" key="3">
    <source>
        <dbReference type="Google" id="ProtNLM"/>
    </source>
</evidence>
<proteinExistence type="predicted"/>
<sequence length="183" mass="19975">MRNLGKRPDLGPRLDQIEQHLEEIAEDNTSVVAELRRIEHARQESADALTRTVAGLREDLESALAYNALRDLCTALTGPLAAIETMAAEADFSDPALAAGHVRGLALTLRGVLTRLGAEVIPVVVGHDLYDPIRHRCVGVVRPAESPFPDARPHTVVRVVEDGYDLRRRQLAPAQVEIQADGQ</sequence>
<reference evidence="1" key="1">
    <citation type="submission" date="2022-11" db="EMBL/GenBank/DDBJ databases">
        <authorList>
            <person name="Somphong A."/>
            <person name="Phongsopitanun W."/>
        </authorList>
    </citation>
    <scope>NUCLEOTIDE SEQUENCE</scope>
    <source>
        <strain evidence="1">Pm04-4</strain>
    </source>
</reference>
<dbReference type="Gene3D" id="2.30.22.10">
    <property type="entry name" value="Head domain of nucleotide exchange factor GrpE"/>
    <property type="match status" value="1"/>
</dbReference>
<protein>
    <recommendedName>
        <fullName evidence="3">Nucleotide exchange factor GrpE</fullName>
    </recommendedName>
</protein>
<keyword evidence="2" id="KW-1185">Reference proteome</keyword>
<evidence type="ECO:0000313" key="1">
    <source>
        <dbReference type="EMBL" id="MCY1139632.1"/>
    </source>
</evidence>
<gene>
    <name evidence="1" type="ORF">OWR29_16655</name>
</gene>